<gene>
    <name evidence="2" type="ORF">RRG08_030879</name>
</gene>
<accession>A0AAE0XSQ4</accession>
<organism evidence="2 3">
    <name type="scientific">Elysia crispata</name>
    <name type="common">lettuce slug</name>
    <dbReference type="NCBI Taxonomy" id="231223"/>
    <lineage>
        <taxon>Eukaryota</taxon>
        <taxon>Metazoa</taxon>
        <taxon>Spiralia</taxon>
        <taxon>Lophotrochozoa</taxon>
        <taxon>Mollusca</taxon>
        <taxon>Gastropoda</taxon>
        <taxon>Heterobranchia</taxon>
        <taxon>Euthyneura</taxon>
        <taxon>Panpulmonata</taxon>
        <taxon>Sacoglossa</taxon>
        <taxon>Placobranchoidea</taxon>
        <taxon>Plakobranchidae</taxon>
        <taxon>Elysia</taxon>
    </lineage>
</organism>
<dbReference type="Proteomes" id="UP001283361">
    <property type="component" value="Unassembled WGS sequence"/>
</dbReference>
<protein>
    <submittedName>
        <fullName evidence="2">Uncharacterized protein</fullName>
    </submittedName>
</protein>
<comment type="caution">
    <text evidence="2">The sequence shown here is derived from an EMBL/GenBank/DDBJ whole genome shotgun (WGS) entry which is preliminary data.</text>
</comment>
<evidence type="ECO:0000313" key="3">
    <source>
        <dbReference type="Proteomes" id="UP001283361"/>
    </source>
</evidence>
<dbReference type="EMBL" id="JAWDGP010007673">
    <property type="protein sequence ID" value="KAK3709202.1"/>
    <property type="molecule type" value="Genomic_DNA"/>
</dbReference>
<feature type="region of interest" description="Disordered" evidence="1">
    <location>
        <begin position="99"/>
        <end position="137"/>
    </location>
</feature>
<evidence type="ECO:0000313" key="2">
    <source>
        <dbReference type="EMBL" id="KAK3709202.1"/>
    </source>
</evidence>
<keyword evidence="3" id="KW-1185">Reference proteome</keyword>
<evidence type="ECO:0000256" key="1">
    <source>
        <dbReference type="SAM" id="MobiDB-lite"/>
    </source>
</evidence>
<proteinExistence type="predicted"/>
<feature type="compositionally biased region" description="Polar residues" evidence="1">
    <location>
        <begin position="117"/>
        <end position="137"/>
    </location>
</feature>
<name>A0AAE0XSQ4_9GAST</name>
<reference evidence="2" key="1">
    <citation type="journal article" date="2023" name="G3 (Bethesda)">
        <title>A reference genome for the long-term kleptoplast-retaining sea slug Elysia crispata morphotype clarki.</title>
        <authorList>
            <person name="Eastman K.E."/>
            <person name="Pendleton A.L."/>
            <person name="Shaikh M.A."/>
            <person name="Suttiyut T."/>
            <person name="Ogas R."/>
            <person name="Tomko P."/>
            <person name="Gavelis G."/>
            <person name="Widhalm J.R."/>
            <person name="Wisecaver J.H."/>
        </authorList>
    </citation>
    <scope>NUCLEOTIDE SEQUENCE</scope>
    <source>
        <strain evidence="2">ECLA1</strain>
    </source>
</reference>
<sequence>MRNSVWCERRTDLNYKKSIQQFETLWHVSNSERRFRDELSSHSGSPSSWTGGDRIRTSSYICDVLAGEVLNDKRIGSLGRSSIRRGPFISRIIQETVTNGSNTNNAGRDKCLPVSPDRQTLLSDSRQSELGGSQESQGDTIVLRAQSFLERFAAPATQPCQCLCGADSSMNHHTKRNHFKPLQPPSTSLISVPTSPLYRRTRSPPRSRTSFTSLKALTLFGQEISSGPDFDQGNSRNPIRARGLELCLGTGIWC</sequence>
<dbReference type="AlphaFoldDB" id="A0AAE0XSQ4"/>